<comment type="catalytic activity">
    <reaction evidence="1">
        <text>ATP + protein L-histidine = ADP + protein N-phospho-L-histidine.</text>
        <dbReference type="EC" id="2.7.13.3"/>
    </reaction>
</comment>
<dbReference type="Pfam" id="PF02518">
    <property type="entry name" value="HATPase_c"/>
    <property type="match status" value="1"/>
</dbReference>
<dbReference type="GO" id="GO:0000155">
    <property type="term" value="F:phosphorelay sensor kinase activity"/>
    <property type="evidence" value="ECO:0007669"/>
    <property type="project" value="InterPro"/>
</dbReference>
<feature type="domain" description="Histidine kinase" evidence="8">
    <location>
        <begin position="356"/>
        <end position="568"/>
    </location>
</feature>
<evidence type="ECO:0000256" key="6">
    <source>
        <dbReference type="PROSITE-ProRule" id="PRU00169"/>
    </source>
</evidence>
<dbReference type="InterPro" id="IPR004358">
    <property type="entry name" value="Sig_transdc_His_kin-like_C"/>
</dbReference>
<dbReference type="InterPro" id="IPR036097">
    <property type="entry name" value="HisK_dim/P_sf"/>
</dbReference>
<dbReference type="SUPFAM" id="SSF55874">
    <property type="entry name" value="ATPase domain of HSP90 chaperone/DNA topoisomerase II/histidine kinase"/>
    <property type="match status" value="1"/>
</dbReference>
<keyword evidence="3 6" id="KW-0597">Phosphoprotein</keyword>
<comment type="caution">
    <text evidence="10">The sequence shown here is derived from an EMBL/GenBank/DDBJ whole genome shotgun (WGS) entry which is preliminary data.</text>
</comment>
<dbReference type="InterPro" id="IPR036890">
    <property type="entry name" value="HATPase_C_sf"/>
</dbReference>
<dbReference type="SUPFAM" id="SSF55781">
    <property type="entry name" value="GAF domain-like"/>
    <property type="match status" value="1"/>
</dbReference>
<feature type="domain" description="Response regulatory" evidence="9">
    <location>
        <begin position="598"/>
        <end position="711"/>
    </location>
</feature>
<keyword evidence="7" id="KW-0175">Coiled coil</keyword>
<dbReference type="GO" id="GO:0009927">
    <property type="term" value="F:histidine phosphotransfer kinase activity"/>
    <property type="evidence" value="ECO:0007669"/>
    <property type="project" value="TreeGrafter"/>
</dbReference>
<dbReference type="AlphaFoldDB" id="A0A414WXK2"/>
<evidence type="ECO:0000256" key="7">
    <source>
        <dbReference type="SAM" id="Coils"/>
    </source>
</evidence>
<keyword evidence="5" id="KW-0418">Kinase</keyword>
<dbReference type="SUPFAM" id="SSF47384">
    <property type="entry name" value="Homodimeric domain of signal transducing histidine kinase"/>
    <property type="match status" value="1"/>
</dbReference>
<evidence type="ECO:0000256" key="5">
    <source>
        <dbReference type="ARBA" id="ARBA00022777"/>
    </source>
</evidence>
<dbReference type="PRINTS" id="PR00344">
    <property type="entry name" value="BCTRLSENSOR"/>
</dbReference>
<dbReference type="SMART" id="SM00387">
    <property type="entry name" value="HATPase_c"/>
    <property type="match status" value="1"/>
</dbReference>
<dbReference type="InterPro" id="IPR035965">
    <property type="entry name" value="PAS-like_dom_sf"/>
</dbReference>
<keyword evidence="4" id="KW-0808">Transferase</keyword>
<sequence length="713" mass="80663">MKSTDSEPQGVGMELEQYRTRLEQMVEEKSKDLIAIQENLEATNRRQALFIKVLQILQLEPDIPTAMNMALAEIGRYTGVDRLATWENHLDGVTYGCTYEWCNEGIEPAIDYLRSMTIEAGKPWFDMLEENHIICTSDIYSLDPFITQMLEVQGVKAIAVFPLSQLGVHFGFLSFNFCWKKQWDEKDVELMGQISQIVSTATKRWQVEISLQQSQRTMQKVLDNINANIFVSDYDSLEVLFANKPFREEAGQVPERATCWRMLNAGLNDRCEHCPKPQLLDADRKLTGVHFWEDYNPKTERWYTIQSMAIKWLDGRWAIMELATDITTRKHVELELIQAKEKAEESDRLKSAFLANMSHEIRTPLNAIVGFSSLLAETDEIELRQAYMSLVQENNELLLNLISDILDISKIEAGTIELTTGWVDVPQLCREVIATFSHKKHDGAVELRFDESSPQIVIDADKNRIMQVLSNFMTNALKFTTKGSITLSYTLNDDGQVRFCVTDTGKGIPAEQCHDIFNRFVKLDSFVQGAGLGLSICQSLVERMGGKIGVESCVGKGSCFWFTHPFTSATQSASTLVTENDMLATLQKKTVSRNYKPLILVAEDIDSNYLLIEALLKKDYRLVRAHNGSEAIELFNAETPDLILMDMKMPGISGIDTTTLLRKTGTQVPIVALTAFAYDNDKALAFDAGCNDFLTKPVSPPELRRVVTKWTVK</sequence>
<dbReference type="Gene3D" id="3.30.450.40">
    <property type="match status" value="1"/>
</dbReference>
<dbReference type="CDD" id="cd17546">
    <property type="entry name" value="REC_hyHK_CKI1_RcsC-like"/>
    <property type="match status" value="1"/>
</dbReference>
<dbReference type="SMART" id="SM00065">
    <property type="entry name" value="GAF"/>
    <property type="match status" value="1"/>
</dbReference>
<dbReference type="InterPro" id="IPR001789">
    <property type="entry name" value="Sig_transdc_resp-reg_receiver"/>
</dbReference>
<dbReference type="Gene3D" id="3.40.50.2300">
    <property type="match status" value="1"/>
</dbReference>
<dbReference type="FunFam" id="3.30.565.10:FF:000006">
    <property type="entry name" value="Sensor histidine kinase WalK"/>
    <property type="match status" value="1"/>
</dbReference>
<dbReference type="PROSITE" id="PS50110">
    <property type="entry name" value="RESPONSE_REGULATORY"/>
    <property type="match status" value="1"/>
</dbReference>
<dbReference type="PANTHER" id="PTHR43047:SF72">
    <property type="entry name" value="OSMOSENSING HISTIDINE PROTEIN KINASE SLN1"/>
    <property type="match status" value="1"/>
</dbReference>
<evidence type="ECO:0000313" key="10">
    <source>
        <dbReference type="EMBL" id="RHH43589.1"/>
    </source>
</evidence>
<evidence type="ECO:0000259" key="9">
    <source>
        <dbReference type="PROSITE" id="PS50110"/>
    </source>
</evidence>
<dbReference type="Gene3D" id="1.10.287.130">
    <property type="match status" value="1"/>
</dbReference>
<dbReference type="GO" id="GO:0005886">
    <property type="term" value="C:plasma membrane"/>
    <property type="evidence" value="ECO:0007669"/>
    <property type="project" value="TreeGrafter"/>
</dbReference>
<accession>A0A414WXK2</accession>
<dbReference type="CDD" id="cd16922">
    <property type="entry name" value="HATPase_EvgS-ArcB-TorS-like"/>
    <property type="match status" value="1"/>
</dbReference>
<dbReference type="InterPro" id="IPR003594">
    <property type="entry name" value="HATPase_dom"/>
</dbReference>
<evidence type="ECO:0000256" key="2">
    <source>
        <dbReference type="ARBA" id="ARBA00012438"/>
    </source>
</evidence>
<reference evidence="10 11" key="1">
    <citation type="submission" date="2018-08" db="EMBL/GenBank/DDBJ databases">
        <title>A genome reference for cultivated species of the human gut microbiota.</title>
        <authorList>
            <person name="Zou Y."/>
            <person name="Xue W."/>
            <person name="Luo G."/>
        </authorList>
    </citation>
    <scope>NUCLEOTIDE SEQUENCE [LARGE SCALE GENOMIC DNA]</scope>
    <source>
        <strain evidence="10 11">AM17-48</strain>
    </source>
</reference>
<organism evidence="10 11">
    <name type="scientific">Bacteroides ovatus</name>
    <dbReference type="NCBI Taxonomy" id="28116"/>
    <lineage>
        <taxon>Bacteria</taxon>
        <taxon>Pseudomonadati</taxon>
        <taxon>Bacteroidota</taxon>
        <taxon>Bacteroidia</taxon>
        <taxon>Bacteroidales</taxon>
        <taxon>Bacteroidaceae</taxon>
        <taxon>Bacteroides</taxon>
    </lineage>
</organism>
<dbReference type="RefSeq" id="WP_118299605.1">
    <property type="nucleotide sequence ID" value="NZ_BAABYV010000001.1"/>
</dbReference>
<dbReference type="SMART" id="SM00448">
    <property type="entry name" value="REC"/>
    <property type="match status" value="1"/>
</dbReference>
<dbReference type="Pfam" id="PF00072">
    <property type="entry name" value="Response_reg"/>
    <property type="match status" value="1"/>
</dbReference>
<evidence type="ECO:0000256" key="1">
    <source>
        <dbReference type="ARBA" id="ARBA00000085"/>
    </source>
</evidence>
<dbReference type="InterPro" id="IPR011006">
    <property type="entry name" value="CheY-like_superfamily"/>
</dbReference>
<dbReference type="Gene3D" id="3.30.565.10">
    <property type="entry name" value="Histidine kinase-like ATPase, C-terminal domain"/>
    <property type="match status" value="1"/>
</dbReference>
<dbReference type="Proteomes" id="UP000283329">
    <property type="component" value="Unassembled WGS sequence"/>
</dbReference>
<dbReference type="SUPFAM" id="SSF55785">
    <property type="entry name" value="PYP-like sensor domain (PAS domain)"/>
    <property type="match status" value="1"/>
</dbReference>
<evidence type="ECO:0000256" key="4">
    <source>
        <dbReference type="ARBA" id="ARBA00022679"/>
    </source>
</evidence>
<evidence type="ECO:0000256" key="3">
    <source>
        <dbReference type="ARBA" id="ARBA00022553"/>
    </source>
</evidence>
<dbReference type="EC" id="2.7.13.3" evidence="2"/>
<protein>
    <recommendedName>
        <fullName evidence="2">histidine kinase</fullName>
        <ecNumber evidence="2">2.7.13.3</ecNumber>
    </recommendedName>
</protein>
<dbReference type="SMART" id="SM00388">
    <property type="entry name" value="HisKA"/>
    <property type="match status" value="1"/>
</dbReference>
<dbReference type="PROSITE" id="PS50109">
    <property type="entry name" value="HIS_KIN"/>
    <property type="match status" value="1"/>
</dbReference>
<evidence type="ECO:0000259" key="8">
    <source>
        <dbReference type="PROSITE" id="PS50109"/>
    </source>
</evidence>
<feature type="modified residue" description="4-aspartylphosphate" evidence="6">
    <location>
        <position position="646"/>
    </location>
</feature>
<dbReference type="PANTHER" id="PTHR43047">
    <property type="entry name" value="TWO-COMPONENT HISTIDINE PROTEIN KINASE"/>
    <property type="match status" value="1"/>
</dbReference>
<proteinExistence type="predicted"/>
<dbReference type="SUPFAM" id="SSF52172">
    <property type="entry name" value="CheY-like"/>
    <property type="match status" value="1"/>
</dbReference>
<dbReference type="InterPro" id="IPR003018">
    <property type="entry name" value="GAF"/>
</dbReference>
<dbReference type="EMBL" id="QRJR01000016">
    <property type="protein sequence ID" value="RHH43589.1"/>
    <property type="molecule type" value="Genomic_DNA"/>
</dbReference>
<dbReference type="CDD" id="cd00082">
    <property type="entry name" value="HisKA"/>
    <property type="match status" value="1"/>
</dbReference>
<dbReference type="InterPro" id="IPR003661">
    <property type="entry name" value="HisK_dim/P_dom"/>
</dbReference>
<dbReference type="Pfam" id="PF00512">
    <property type="entry name" value="HisKA"/>
    <property type="match status" value="1"/>
</dbReference>
<dbReference type="InterPro" id="IPR029016">
    <property type="entry name" value="GAF-like_dom_sf"/>
</dbReference>
<feature type="coiled-coil region" evidence="7">
    <location>
        <begin position="19"/>
        <end position="46"/>
    </location>
</feature>
<name>A0A414WXK2_BACOV</name>
<gene>
    <name evidence="10" type="ORF">DW206_16510</name>
</gene>
<dbReference type="Pfam" id="PF01590">
    <property type="entry name" value="GAF"/>
    <property type="match status" value="1"/>
</dbReference>
<dbReference type="InterPro" id="IPR005467">
    <property type="entry name" value="His_kinase_dom"/>
</dbReference>
<evidence type="ECO:0000313" key="11">
    <source>
        <dbReference type="Proteomes" id="UP000283329"/>
    </source>
</evidence>